<dbReference type="InterPro" id="IPR036061">
    <property type="entry name" value="CheW-like_dom_sf"/>
</dbReference>
<dbReference type="PROSITE" id="PS50851">
    <property type="entry name" value="CHEW"/>
    <property type="match status" value="1"/>
</dbReference>
<feature type="domain" description="CheW-like" evidence="3">
    <location>
        <begin position="19"/>
        <end position="160"/>
    </location>
</feature>
<evidence type="ECO:0000259" key="3">
    <source>
        <dbReference type="PROSITE" id="PS50851"/>
    </source>
</evidence>
<feature type="modified residue" description="4-aspartylphosphate" evidence="1">
    <location>
        <position position="246"/>
    </location>
</feature>
<evidence type="ECO:0000256" key="1">
    <source>
        <dbReference type="PROSITE-ProRule" id="PRU00169"/>
    </source>
</evidence>
<dbReference type="Gene3D" id="2.30.30.40">
    <property type="entry name" value="SH3 Domains"/>
    <property type="match status" value="1"/>
</dbReference>
<keyword evidence="1" id="KW-0597">Phosphoprotein</keyword>
<evidence type="ECO:0000313" key="4">
    <source>
        <dbReference type="EMBL" id="BCN92960.1"/>
    </source>
</evidence>
<dbReference type="PROSITE" id="PS50110">
    <property type="entry name" value="RESPONSE_REGULATORY"/>
    <property type="match status" value="1"/>
</dbReference>
<dbReference type="Proteomes" id="UP001054820">
    <property type="component" value="Chromosome"/>
</dbReference>
<dbReference type="Gene3D" id="3.40.50.2300">
    <property type="match status" value="1"/>
</dbReference>
<feature type="domain" description="Response regulatory" evidence="2">
    <location>
        <begin position="183"/>
        <end position="313"/>
    </location>
</feature>
<dbReference type="SMART" id="SM00448">
    <property type="entry name" value="REC"/>
    <property type="match status" value="1"/>
</dbReference>
<dbReference type="SUPFAM" id="SSF50341">
    <property type="entry name" value="CheW-like"/>
    <property type="match status" value="1"/>
</dbReference>
<accession>A0ABM7MC93</accession>
<dbReference type="SUPFAM" id="SSF52172">
    <property type="entry name" value="CheY-like"/>
    <property type="match status" value="1"/>
</dbReference>
<name>A0ABM7MC93_9GAMM</name>
<evidence type="ECO:0000313" key="5">
    <source>
        <dbReference type="Proteomes" id="UP001054820"/>
    </source>
</evidence>
<dbReference type="PIRSF" id="PIRSF002867">
    <property type="entry name" value="CheV"/>
    <property type="match status" value="1"/>
</dbReference>
<organism evidence="4 5">
    <name type="scientific">Thiomicrorhabdus immobilis</name>
    <dbReference type="NCBI Taxonomy" id="2791037"/>
    <lineage>
        <taxon>Bacteria</taxon>
        <taxon>Pseudomonadati</taxon>
        <taxon>Pseudomonadota</taxon>
        <taxon>Gammaproteobacteria</taxon>
        <taxon>Thiotrichales</taxon>
        <taxon>Piscirickettsiaceae</taxon>
        <taxon>Thiomicrorhabdus</taxon>
    </lineage>
</organism>
<protein>
    <submittedName>
        <fullName evidence="4">Chemotaxis protein</fullName>
    </submittedName>
</protein>
<dbReference type="RefSeq" id="WP_237263729.1">
    <property type="nucleotide sequence ID" value="NZ_AP024202.1"/>
</dbReference>
<keyword evidence="5" id="KW-1185">Reference proteome</keyword>
<dbReference type="InterPro" id="IPR024181">
    <property type="entry name" value="Chemotax_regulator_CheV"/>
</dbReference>
<dbReference type="PANTHER" id="PTHR47233:SF3">
    <property type="entry name" value="CHEMOTAXIS PROTEIN CHEV"/>
    <property type="match status" value="1"/>
</dbReference>
<dbReference type="PANTHER" id="PTHR47233">
    <property type="entry name" value="CHEMOTAXIS PROTEIN CHEV"/>
    <property type="match status" value="1"/>
</dbReference>
<dbReference type="Gene3D" id="2.40.50.180">
    <property type="entry name" value="CheA-289, Domain 4"/>
    <property type="match status" value="1"/>
</dbReference>
<gene>
    <name evidence="4" type="ORF">THMIRHAM_07450</name>
</gene>
<dbReference type="SMART" id="SM00260">
    <property type="entry name" value="CheW"/>
    <property type="match status" value="1"/>
</dbReference>
<sequence>MSSFLKGVDQRTSLAGMNRMELLLFTIKGQQLFGINVFKVREVIRTPHISVVPKSDSRVVGVSDIRGQTMPMIDLAKALDLEPIAPENYSNSLTIVTEFNSSVQGFLVEDVDRIVHLRWEDILPPPDSLLNVNYLTGITRAQDQIVQIVDVEKVLAEVSGLSNEMSDEFIEQNVSKTANQNFFVLGADDSSVARNQLKHILEKMGIANKIVNNGKLALEFLQKWADDAEKGISPRVSDRVLMVISDIEMPEMDGYTLTTSIRKDERLKDLYVVLNSSLSGGFNESLTDKVGANVFLSKWHSDELATIIVQRIDEVTHASHKQA</sequence>
<dbReference type="InterPro" id="IPR001789">
    <property type="entry name" value="Sig_transdc_resp-reg_receiver"/>
</dbReference>
<evidence type="ECO:0000259" key="2">
    <source>
        <dbReference type="PROSITE" id="PS50110"/>
    </source>
</evidence>
<dbReference type="Pfam" id="PF00072">
    <property type="entry name" value="Response_reg"/>
    <property type="match status" value="1"/>
</dbReference>
<reference evidence="4" key="1">
    <citation type="journal article" date="2022" name="Arch. Microbiol.">
        <title>Thiomicrorhabdus immobilis sp. nov., a mesophilic sulfur-oxidizing bacterium isolated from sediment of a brackish lake in northern Japan.</title>
        <authorList>
            <person name="Kojima H."/>
            <person name="Mochizuki J."/>
            <person name="Kanda M."/>
            <person name="Watanabe T."/>
            <person name="Fukui M."/>
        </authorList>
    </citation>
    <scope>NUCLEOTIDE SEQUENCE</scope>
    <source>
        <strain evidence="4">Am19</strain>
    </source>
</reference>
<dbReference type="InterPro" id="IPR002545">
    <property type="entry name" value="CheW-lke_dom"/>
</dbReference>
<dbReference type="Pfam" id="PF01584">
    <property type="entry name" value="CheW"/>
    <property type="match status" value="1"/>
</dbReference>
<proteinExistence type="predicted"/>
<dbReference type="InterPro" id="IPR011006">
    <property type="entry name" value="CheY-like_superfamily"/>
</dbReference>
<dbReference type="EMBL" id="AP024202">
    <property type="protein sequence ID" value="BCN92960.1"/>
    <property type="molecule type" value="Genomic_DNA"/>
</dbReference>